<reference evidence="8" key="1">
    <citation type="submission" date="2020-05" db="EMBL/GenBank/DDBJ databases">
        <authorList>
            <person name="Chiriac C."/>
            <person name="Salcher M."/>
            <person name="Ghai R."/>
            <person name="Kavagutti S V."/>
        </authorList>
    </citation>
    <scope>NUCLEOTIDE SEQUENCE</scope>
</reference>
<dbReference type="PANTHER" id="PTHR32322:SF2">
    <property type="entry name" value="EAMA DOMAIN-CONTAINING PROTEIN"/>
    <property type="match status" value="1"/>
</dbReference>
<protein>
    <submittedName>
        <fullName evidence="8">Unannotated protein</fullName>
    </submittedName>
</protein>
<feature type="domain" description="EamA" evidence="7">
    <location>
        <begin position="149"/>
        <end position="284"/>
    </location>
</feature>
<dbReference type="InterPro" id="IPR000620">
    <property type="entry name" value="EamA_dom"/>
</dbReference>
<feature type="region of interest" description="Disordered" evidence="5">
    <location>
        <begin position="290"/>
        <end position="326"/>
    </location>
</feature>
<feature type="transmembrane region" description="Helical" evidence="6">
    <location>
        <begin position="268"/>
        <end position="284"/>
    </location>
</feature>
<evidence type="ECO:0000256" key="5">
    <source>
        <dbReference type="SAM" id="MobiDB-lite"/>
    </source>
</evidence>
<feature type="transmembrane region" description="Helical" evidence="6">
    <location>
        <begin position="64"/>
        <end position="84"/>
    </location>
</feature>
<feature type="transmembrane region" description="Helical" evidence="6">
    <location>
        <begin position="212"/>
        <end position="234"/>
    </location>
</feature>
<feature type="transmembrane region" description="Helical" evidence="6">
    <location>
        <begin position="181"/>
        <end position="200"/>
    </location>
</feature>
<dbReference type="SUPFAM" id="SSF103481">
    <property type="entry name" value="Multidrug resistance efflux transporter EmrE"/>
    <property type="match status" value="2"/>
</dbReference>
<keyword evidence="4 6" id="KW-0472">Membrane</keyword>
<feature type="transmembrane region" description="Helical" evidence="6">
    <location>
        <begin position="121"/>
        <end position="140"/>
    </location>
</feature>
<gene>
    <name evidence="8" type="ORF">UFOPK3564_03774</name>
</gene>
<dbReference type="InterPro" id="IPR050638">
    <property type="entry name" value="AA-Vitamin_Transporters"/>
</dbReference>
<feature type="transmembrane region" description="Helical" evidence="6">
    <location>
        <begin position="30"/>
        <end position="52"/>
    </location>
</feature>
<keyword evidence="2 6" id="KW-0812">Transmembrane</keyword>
<dbReference type="PANTHER" id="PTHR32322">
    <property type="entry name" value="INNER MEMBRANE TRANSPORTER"/>
    <property type="match status" value="1"/>
</dbReference>
<feature type="transmembrane region" description="Helical" evidence="6">
    <location>
        <begin position="90"/>
        <end position="109"/>
    </location>
</feature>
<evidence type="ECO:0000256" key="1">
    <source>
        <dbReference type="ARBA" id="ARBA00004141"/>
    </source>
</evidence>
<evidence type="ECO:0000256" key="2">
    <source>
        <dbReference type="ARBA" id="ARBA00022692"/>
    </source>
</evidence>
<feature type="domain" description="EamA" evidence="7">
    <location>
        <begin position="3"/>
        <end position="137"/>
    </location>
</feature>
<sequence>MLVLAVATVWIVWGATFLGIRVMVETIPPLLGSGVRFVLGGVLLAALVLRLRGRRAFALGAEEWRGSAAMGLLLVAGGVGLVALAEHRGLPSSLAALIASSEAVMVLLLRIVAGRERVSPATAFGVGVGAVGAVLLLSPGSRPEGVTMLAALLGLAGSITWATGTYVGARIRTAPDLLANVAIQMLAGGVVLLVAGAAAGEHVTVSAVSDRSLVALVGLTIASVAVYAAYAWLLRNASLSLVTTQSYANPVVAVVLGVLVLGETLGTLTAVGMAITLLAVVLVLRADGRPGPGTPVADEPAEGAEGVRRDRRDSPTLEFPRPSAAR</sequence>
<dbReference type="InterPro" id="IPR037185">
    <property type="entry name" value="EmrE-like"/>
</dbReference>
<dbReference type="Pfam" id="PF00892">
    <property type="entry name" value="EamA"/>
    <property type="match status" value="2"/>
</dbReference>
<proteinExistence type="predicted"/>
<accession>A0A6J7KKY8</accession>
<name>A0A6J7KKY8_9ZZZZ</name>
<evidence type="ECO:0000256" key="3">
    <source>
        <dbReference type="ARBA" id="ARBA00022989"/>
    </source>
</evidence>
<evidence type="ECO:0000259" key="7">
    <source>
        <dbReference type="Pfam" id="PF00892"/>
    </source>
</evidence>
<feature type="transmembrane region" description="Helical" evidence="6">
    <location>
        <begin position="246"/>
        <end position="262"/>
    </location>
</feature>
<evidence type="ECO:0000256" key="6">
    <source>
        <dbReference type="SAM" id="Phobius"/>
    </source>
</evidence>
<dbReference type="AlphaFoldDB" id="A0A6J7KKY8"/>
<keyword evidence="3 6" id="KW-1133">Transmembrane helix</keyword>
<feature type="compositionally biased region" description="Basic and acidic residues" evidence="5">
    <location>
        <begin position="305"/>
        <end position="315"/>
    </location>
</feature>
<evidence type="ECO:0000313" key="8">
    <source>
        <dbReference type="EMBL" id="CAB4956337.1"/>
    </source>
</evidence>
<organism evidence="8">
    <name type="scientific">freshwater metagenome</name>
    <dbReference type="NCBI Taxonomy" id="449393"/>
    <lineage>
        <taxon>unclassified sequences</taxon>
        <taxon>metagenomes</taxon>
        <taxon>ecological metagenomes</taxon>
    </lineage>
</organism>
<dbReference type="GO" id="GO:0016020">
    <property type="term" value="C:membrane"/>
    <property type="evidence" value="ECO:0007669"/>
    <property type="project" value="UniProtKB-SubCell"/>
</dbReference>
<feature type="transmembrane region" description="Helical" evidence="6">
    <location>
        <begin position="146"/>
        <end position="169"/>
    </location>
</feature>
<evidence type="ECO:0000256" key="4">
    <source>
        <dbReference type="ARBA" id="ARBA00023136"/>
    </source>
</evidence>
<comment type="subcellular location">
    <subcellularLocation>
        <location evidence="1">Membrane</location>
        <topology evidence="1">Multi-pass membrane protein</topology>
    </subcellularLocation>
</comment>
<dbReference type="EMBL" id="CAFBMK010000406">
    <property type="protein sequence ID" value="CAB4956337.1"/>
    <property type="molecule type" value="Genomic_DNA"/>
</dbReference>